<sequence>MSLKLMSLKHYTVAGLFVLGTVFPVISAAADAEAGEAKSAVCAACHGENGIAQIQGYPNLAGQNEQYLVSALKAYKNKQRSGGQALTMQGQATALSADDIANLAAFYASLPAGGE</sequence>
<organism evidence="9 10">
    <name type="scientific">Vreelandella vilamensis</name>
    <dbReference type="NCBI Taxonomy" id="531309"/>
    <lineage>
        <taxon>Bacteria</taxon>
        <taxon>Pseudomonadati</taxon>
        <taxon>Pseudomonadota</taxon>
        <taxon>Gammaproteobacteria</taxon>
        <taxon>Oceanospirillales</taxon>
        <taxon>Halomonadaceae</taxon>
        <taxon>Vreelandella</taxon>
    </lineage>
</organism>
<evidence type="ECO:0000256" key="3">
    <source>
        <dbReference type="ARBA" id="ARBA00022723"/>
    </source>
</evidence>
<feature type="signal peptide" evidence="7">
    <location>
        <begin position="1"/>
        <end position="27"/>
    </location>
</feature>
<dbReference type="Pfam" id="PF00034">
    <property type="entry name" value="Cytochrom_C"/>
    <property type="match status" value="1"/>
</dbReference>
<keyword evidence="2 6" id="KW-0349">Heme</keyword>
<reference evidence="9 10" key="1">
    <citation type="submission" date="2023-04" db="EMBL/GenBank/DDBJ databases">
        <title>A long-awaited taxogenomic arrangement of the family Halomonadaceae.</title>
        <authorList>
            <person name="De La Haba R."/>
            <person name="Chuvochina M."/>
            <person name="Wittouck S."/>
            <person name="Arahal D.R."/>
            <person name="Sanchez-Porro C."/>
            <person name="Hugenholtz P."/>
            <person name="Ventosa A."/>
        </authorList>
    </citation>
    <scope>NUCLEOTIDE SEQUENCE [LARGE SCALE GENOMIC DNA]</scope>
    <source>
        <strain evidence="9 10">DSM 21020</strain>
    </source>
</reference>
<evidence type="ECO:0000256" key="5">
    <source>
        <dbReference type="ARBA" id="ARBA00023004"/>
    </source>
</evidence>
<comment type="caution">
    <text evidence="9">The sequence shown here is derived from an EMBL/GenBank/DDBJ whole genome shotgun (WGS) entry which is preliminary data.</text>
</comment>
<gene>
    <name evidence="9" type="ORF">QC823_13910</name>
</gene>
<keyword evidence="1" id="KW-0813">Transport</keyword>
<dbReference type="PROSITE" id="PS51007">
    <property type="entry name" value="CYTC"/>
    <property type="match status" value="1"/>
</dbReference>
<dbReference type="SUPFAM" id="SSF46626">
    <property type="entry name" value="Cytochrome c"/>
    <property type="match status" value="1"/>
</dbReference>
<evidence type="ECO:0000256" key="2">
    <source>
        <dbReference type="ARBA" id="ARBA00022617"/>
    </source>
</evidence>
<evidence type="ECO:0000259" key="8">
    <source>
        <dbReference type="PROSITE" id="PS51007"/>
    </source>
</evidence>
<evidence type="ECO:0000313" key="10">
    <source>
        <dbReference type="Proteomes" id="UP001254564"/>
    </source>
</evidence>
<protein>
    <submittedName>
        <fullName evidence="9">Cytochrome c</fullName>
    </submittedName>
</protein>
<dbReference type="InterPro" id="IPR009056">
    <property type="entry name" value="Cyt_c-like_dom"/>
</dbReference>
<keyword evidence="5 6" id="KW-0408">Iron</keyword>
<dbReference type="Proteomes" id="UP001254564">
    <property type="component" value="Unassembled WGS sequence"/>
</dbReference>
<dbReference type="RefSeq" id="WP_309656950.1">
    <property type="nucleotide sequence ID" value="NZ_JARWAN010000026.1"/>
</dbReference>
<keyword evidence="10" id="KW-1185">Reference proteome</keyword>
<name>A0ABU1H708_9GAMM</name>
<dbReference type="PANTHER" id="PTHR33751:SF9">
    <property type="entry name" value="CYTOCHROME C4"/>
    <property type="match status" value="1"/>
</dbReference>
<evidence type="ECO:0000256" key="6">
    <source>
        <dbReference type="PROSITE-ProRule" id="PRU00433"/>
    </source>
</evidence>
<keyword evidence="4" id="KW-0249">Electron transport</keyword>
<keyword evidence="3 6" id="KW-0479">Metal-binding</keyword>
<evidence type="ECO:0000256" key="4">
    <source>
        <dbReference type="ARBA" id="ARBA00022982"/>
    </source>
</evidence>
<keyword evidence="7" id="KW-0732">Signal</keyword>
<evidence type="ECO:0000313" key="9">
    <source>
        <dbReference type="EMBL" id="MDR5900076.1"/>
    </source>
</evidence>
<dbReference type="InterPro" id="IPR050597">
    <property type="entry name" value="Cytochrome_c_Oxidase_Subunit"/>
</dbReference>
<dbReference type="PANTHER" id="PTHR33751">
    <property type="entry name" value="CBB3-TYPE CYTOCHROME C OXIDASE SUBUNIT FIXP"/>
    <property type="match status" value="1"/>
</dbReference>
<evidence type="ECO:0000256" key="7">
    <source>
        <dbReference type="SAM" id="SignalP"/>
    </source>
</evidence>
<dbReference type="Gene3D" id="1.10.760.10">
    <property type="entry name" value="Cytochrome c-like domain"/>
    <property type="match status" value="1"/>
</dbReference>
<feature type="domain" description="Cytochrome c" evidence="8">
    <location>
        <begin position="30"/>
        <end position="111"/>
    </location>
</feature>
<evidence type="ECO:0000256" key="1">
    <source>
        <dbReference type="ARBA" id="ARBA00022448"/>
    </source>
</evidence>
<accession>A0ABU1H708</accession>
<feature type="chain" id="PRO_5046392265" evidence="7">
    <location>
        <begin position="28"/>
        <end position="115"/>
    </location>
</feature>
<dbReference type="EMBL" id="JARWAN010000026">
    <property type="protein sequence ID" value="MDR5900076.1"/>
    <property type="molecule type" value="Genomic_DNA"/>
</dbReference>
<proteinExistence type="predicted"/>
<dbReference type="InterPro" id="IPR036909">
    <property type="entry name" value="Cyt_c-like_dom_sf"/>
</dbReference>